<dbReference type="Pfam" id="PF00246">
    <property type="entry name" value="Peptidase_M14"/>
    <property type="match status" value="1"/>
</dbReference>
<dbReference type="EMBL" id="JACWLN010000011">
    <property type="protein sequence ID" value="MBD1262495.1"/>
    <property type="molecule type" value="Genomic_DNA"/>
</dbReference>
<sequence length="370" mass="42070">MVISQDTYNSVKENNLKGRYITLDHIKPILDRLPDNFQVKVIGHSVNKSPIHAVTFGTGKTKILMWSQMHGNESTTTKAVFDLFNLFQSNPKDCKAILRNCTIKVIPMLNPDGAKAYTRINANKVDLNRDAQERTQPESNVLRTCYENFLPDYCFNLHGQRTIFNVGNTPKPATVSFLAPAFDEERSISPSRAQSMRLIVAMNNVLQNLIPGQIGRYDDGFNANCVGDTFQMLDIPTILFEAGHYFNDYEREHTRNYIFIALLTALEVISDDSLNGFQKEMYFGIPDNNKLFYDILISNVHIIDPGKYKSGDAIGLLFKETLQNEQIAFIPHIENSGNLQNYFGHKTYDCSQENDLSALKTQTFWNLIKS</sequence>
<keyword evidence="3" id="KW-0645">Protease</keyword>
<feature type="domain" description="Peptidase M14" evidence="8">
    <location>
        <begin position="12"/>
        <end position="269"/>
    </location>
</feature>
<dbReference type="SMART" id="SM00631">
    <property type="entry name" value="Zn_pept"/>
    <property type="match status" value="1"/>
</dbReference>
<dbReference type="Proteomes" id="UP000651837">
    <property type="component" value="Unassembled WGS sequence"/>
</dbReference>
<dbReference type="RefSeq" id="WP_109653999.1">
    <property type="nucleotide sequence ID" value="NZ_JACWLN010000011.1"/>
</dbReference>
<name>A0A316DV32_9FLAO</name>
<evidence type="ECO:0000256" key="4">
    <source>
        <dbReference type="ARBA" id="ARBA00022801"/>
    </source>
</evidence>
<dbReference type="EMBL" id="QGGQ01000012">
    <property type="protein sequence ID" value="PWK21328.1"/>
    <property type="molecule type" value="Genomic_DNA"/>
</dbReference>
<dbReference type="OrthoDB" id="1119199at2"/>
<dbReference type="Proteomes" id="UP000245667">
    <property type="component" value="Unassembled WGS sequence"/>
</dbReference>
<evidence type="ECO:0000256" key="7">
    <source>
        <dbReference type="PROSITE-ProRule" id="PRU01379"/>
    </source>
</evidence>
<evidence type="ECO:0000313" key="10">
    <source>
        <dbReference type="EMBL" id="PWK21328.1"/>
    </source>
</evidence>
<keyword evidence="6" id="KW-0482">Metalloprotease</keyword>
<evidence type="ECO:0000256" key="5">
    <source>
        <dbReference type="ARBA" id="ARBA00022833"/>
    </source>
</evidence>
<dbReference type="PROSITE" id="PS52035">
    <property type="entry name" value="PEPTIDASE_M14"/>
    <property type="match status" value="1"/>
</dbReference>
<evidence type="ECO:0000256" key="1">
    <source>
        <dbReference type="ARBA" id="ARBA00001947"/>
    </source>
</evidence>
<dbReference type="GO" id="GO:0005615">
    <property type="term" value="C:extracellular space"/>
    <property type="evidence" value="ECO:0007669"/>
    <property type="project" value="TreeGrafter"/>
</dbReference>
<accession>A0A316DV32</accession>
<evidence type="ECO:0000256" key="3">
    <source>
        <dbReference type="ARBA" id="ARBA00022670"/>
    </source>
</evidence>
<evidence type="ECO:0000313" key="11">
    <source>
        <dbReference type="Proteomes" id="UP000245667"/>
    </source>
</evidence>
<evidence type="ECO:0000256" key="2">
    <source>
        <dbReference type="ARBA" id="ARBA00005988"/>
    </source>
</evidence>
<keyword evidence="12" id="KW-1185">Reference proteome</keyword>
<comment type="cofactor">
    <cofactor evidence="1">
        <name>Zn(2+)</name>
        <dbReference type="ChEBI" id="CHEBI:29105"/>
    </cofactor>
</comment>
<reference evidence="9 12" key="2">
    <citation type="submission" date="2020-07" db="EMBL/GenBank/DDBJ databases">
        <title>The draft genome sequence of Maribacter polysiphoniae KCTC 22021.</title>
        <authorList>
            <person name="Mu L."/>
        </authorList>
    </citation>
    <scope>NUCLEOTIDE SEQUENCE [LARGE SCALE GENOMIC DNA]</scope>
    <source>
        <strain evidence="9 12">KCTC 22021</strain>
    </source>
</reference>
<evidence type="ECO:0000256" key="6">
    <source>
        <dbReference type="ARBA" id="ARBA00023049"/>
    </source>
</evidence>
<keyword evidence="10" id="KW-0121">Carboxypeptidase</keyword>
<dbReference type="PANTHER" id="PTHR11705:SF143">
    <property type="entry name" value="SLL0236 PROTEIN"/>
    <property type="match status" value="1"/>
</dbReference>
<organism evidence="10 11">
    <name type="scientific">Maribacter polysiphoniae</name>
    <dbReference type="NCBI Taxonomy" id="429344"/>
    <lineage>
        <taxon>Bacteria</taxon>
        <taxon>Pseudomonadati</taxon>
        <taxon>Bacteroidota</taxon>
        <taxon>Flavobacteriia</taxon>
        <taxon>Flavobacteriales</taxon>
        <taxon>Flavobacteriaceae</taxon>
        <taxon>Maribacter</taxon>
    </lineage>
</organism>
<dbReference type="GO" id="GO:0008270">
    <property type="term" value="F:zinc ion binding"/>
    <property type="evidence" value="ECO:0007669"/>
    <property type="project" value="InterPro"/>
</dbReference>
<dbReference type="AlphaFoldDB" id="A0A316DV32"/>
<keyword evidence="5" id="KW-0862">Zinc</keyword>
<evidence type="ECO:0000313" key="9">
    <source>
        <dbReference type="EMBL" id="MBD1262495.1"/>
    </source>
</evidence>
<dbReference type="PANTHER" id="PTHR11705">
    <property type="entry name" value="PROTEASE FAMILY M14 CARBOXYPEPTIDASE A,B"/>
    <property type="match status" value="1"/>
</dbReference>
<gene>
    <name evidence="9" type="ORF">HZY62_17990</name>
    <name evidence="10" type="ORF">LX92_03832</name>
</gene>
<comment type="caution">
    <text evidence="10">The sequence shown here is derived from an EMBL/GenBank/DDBJ whole genome shotgun (WGS) entry which is preliminary data.</text>
</comment>
<proteinExistence type="inferred from homology"/>
<comment type="similarity">
    <text evidence="2 7">Belongs to the peptidase M14 family.</text>
</comment>
<dbReference type="GO" id="GO:0006508">
    <property type="term" value="P:proteolysis"/>
    <property type="evidence" value="ECO:0007669"/>
    <property type="project" value="UniProtKB-KW"/>
</dbReference>
<reference evidence="10 11" key="1">
    <citation type="submission" date="2018-05" db="EMBL/GenBank/DDBJ databases">
        <title>Genomic Encyclopedia of Archaeal and Bacterial Type Strains, Phase II (KMG-II): from individual species to whole genera.</title>
        <authorList>
            <person name="Goeker M."/>
        </authorList>
    </citation>
    <scope>NUCLEOTIDE SEQUENCE [LARGE SCALE GENOMIC DNA]</scope>
    <source>
        <strain evidence="10 11">DSM 23514</strain>
    </source>
</reference>
<protein>
    <submittedName>
        <fullName evidence="9">Peptidase M14</fullName>
    </submittedName>
    <submittedName>
        <fullName evidence="10">Zinc carboxypeptidase</fullName>
    </submittedName>
</protein>
<dbReference type="GO" id="GO:0004181">
    <property type="term" value="F:metallocarboxypeptidase activity"/>
    <property type="evidence" value="ECO:0007669"/>
    <property type="project" value="InterPro"/>
</dbReference>
<keyword evidence="4" id="KW-0378">Hydrolase</keyword>
<dbReference type="Gene3D" id="3.40.630.10">
    <property type="entry name" value="Zn peptidases"/>
    <property type="match status" value="1"/>
</dbReference>
<dbReference type="InterPro" id="IPR000834">
    <property type="entry name" value="Peptidase_M14"/>
</dbReference>
<evidence type="ECO:0000313" key="12">
    <source>
        <dbReference type="Proteomes" id="UP000651837"/>
    </source>
</evidence>
<dbReference type="SUPFAM" id="SSF53187">
    <property type="entry name" value="Zn-dependent exopeptidases"/>
    <property type="match status" value="1"/>
</dbReference>
<comment type="caution">
    <text evidence="7">Lacks conserved residue(s) required for the propagation of feature annotation.</text>
</comment>
<evidence type="ECO:0000259" key="8">
    <source>
        <dbReference type="PROSITE" id="PS52035"/>
    </source>
</evidence>
<dbReference type="CDD" id="cd06239">
    <property type="entry name" value="M14-like"/>
    <property type="match status" value="1"/>
</dbReference>